<reference evidence="1 2" key="1">
    <citation type="submission" date="2019-12" db="EMBL/GenBank/DDBJ databases">
        <authorList>
            <person name="Floudas D."/>
            <person name="Bentzer J."/>
            <person name="Ahren D."/>
            <person name="Johansson T."/>
            <person name="Persson P."/>
            <person name="Tunlid A."/>
        </authorList>
    </citation>
    <scope>NUCLEOTIDE SEQUENCE [LARGE SCALE GENOMIC DNA]</scope>
    <source>
        <strain evidence="1 2">CBS 102.39</strain>
    </source>
</reference>
<gene>
    <name evidence="1" type="ORF">D9613_006454</name>
</gene>
<dbReference type="AlphaFoldDB" id="A0A8H4QI56"/>
<keyword evidence="2" id="KW-1185">Reference proteome</keyword>
<dbReference type="Proteomes" id="UP000521872">
    <property type="component" value="Unassembled WGS sequence"/>
</dbReference>
<organism evidence="1 2">
    <name type="scientific">Agrocybe pediades</name>
    <dbReference type="NCBI Taxonomy" id="84607"/>
    <lineage>
        <taxon>Eukaryota</taxon>
        <taxon>Fungi</taxon>
        <taxon>Dikarya</taxon>
        <taxon>Basidiomycota</taxon>
        <taxon>Agaricomycotina</taxon>
        <taxon>Agaricomycetes</taxon>
        <taxon>Agaricomycetidae</taxon>
        <taxon>Agaricales</taxon>
        <taxon>Agaricineae</taxon>
        <taxon>Strophariaceae</taxon>
        <taxon>Agrocybe</taxon>
    </lineage>
</organism>
<proteinExistence type="predicted"/>
<comment type="caution">
    <text evidence="1">The sequence shown here is derived from an EMBL/GenBank/DDBJ whole genome shotgun (WGS) entry which is preliminary data.</text>
</comment>
<protein>
    <submittedName>
        <fullName evidence="1">Uncharacterized protein</fullName>
    </submittedName>
</protein>
<accession>A0A8H4QI56</accession>
<name>A0A8H4QI56_9AGAR</name>
<evidence type="ECO:0000313" key="2">
    <source>
        <dbReference type="Proteomes" id="UP000521872"/>
    </source>
</evidence>
<evidence type="ECO:0000313" key="1">
    <source>
        <dbReference type="EMBL" id="KAF4611221.1"/>
    </source>
</evidence>
<sequence length="87" mass="9972">MNVIPSSTHRSSPSHSYYIALSITPMYILIPESLGLLPSPRTYDYYDWTLFLNPDELALKVENLLFRKAIKSASFHDNSYASVSEMR</sequence>
<dbReference type="EMBL" id="JAACJL010000058">
    <property type="protein sequence ID" value="KAF4611221.1"/>
    <property type="molecule type" value="Genomic_DNA"/>
</dbReference>